<dbReference type="SUPFAM" id="SSF56219">
    <property type="entry name" value="DNase I-like"/>
    <property type="match status" value="1"/>
</dbReference>
<dbReference type="InterPro" id="IPR000477">
    <property type="entry name" value="RT_dom"/>
</dbReference>
<dbReference type="Pfam" id="PF00078">
    <property type="entry name" value="RVT_1"/>
    <property type="match status" value="1"/>
</dbReference>
<organism evidence="4">
    <name type="scientific">Tanacetum cinerariifolium</name>
    <name type="common">Dalmatian daisy</name>
    <name type="synonym">Chrysanthemum cinerariifolium</name>
    <dbReference type="NCBI Taxonomy" id="118510"/>
    <lineage>
        <taxon>Eukaryota</taxon>
        <taxon>Viridiplantae</taxon>
        <taxon>Streptophyta</taxon>
        <taxon>Embryophyta</taxon>
        <taxon>Tracheophyta</taxon>
        <taxon>Spermatophyta</taxon>
        <taxon>Magnoliopsida</taxon>
        <taxon>eudicotyledons</taxon>
        <taxon>Gunneridae</taxon>
        <taxon>Pentapetalae</taxon>
        <taxon>asterids</taxon>
        <taxon>campanulids</taxon>
        <taxon>Asterales</taxon>
        <taxon>Asteraceae</taxon>
        <taxon>Asteroideae</taxon>
        <taxon>Anthemideae</taxon>
        <taxon>Anthemidinae</taxon>
        <taxon>Tanacetum</taxon>
    </lineage>
</organism>
<evidence type="ECO:0000313" key="4">
    <source>
        <dbReference type="EMBL" id="GEU31113.1"/>
    </source>
</evidence>
<dbReference type="Pfam" id="PF13966">
    <property type="entry name" value="zf-RVT"/>
    <property type="match status" value="1"/>
</dbReference>
<dbReference type="InterPro" id="IPR043502">
    <property type="entry name" value="DNA/RNA_pol_sf"/>
</dbReference>
<dbReference type="SUPFAM" id="SSF56672">
    <property type="entry name" value="DNA/RNA polymerases"/>
    <property type="match status" value="1"/>
</dbReference>
<feature type="domain" description="Reverse transcriptase" evidence="2">
    <location>
        <begin position="626"/>
        <end position="734"/>
    </location>
</feature>
<sequence length="1115" mass="127713">MKKIDTWKFALKSSSETMDVASKVKNIERKIRMPMRIVTFVQPLNDVTKTHINPNGDIGGSIETSDCTPVSNSLPAKDHSGSFADILQRKGVKRVVKVKELRNSEHVDGADVAIPMEAVKEVSSRFDNTLYGYFIGHRLAFPLVEGMESVMENGPWLIRRMPLMLNVWTPNTDLKKEEIKCAPLWVKLHHVPIVAYLKGHTLATVEIEYEWKPPRCSTCVIFDHMIEKCPNNPIVEVEPKVNDEDGLFEVKKKKHKVQQTSKAKHNDGLRLNKPSVNFYYRKVEKGKTSKTSNNDNTKPKKQISKENVRVGKLDSSVVPNVRTASSEVEVKNSSSSLGDEDTDWEVEGSKLNVINESDSDDVDDELIMYIQRRVLWNSLGLHKHYVRDRPWCILGDFNAALFHHDSSAGNSSIDILMHKFKEYVEEIEVMDVQHSGLQFTWSQKPKGSSGLLKKIDRIMANLKFTDIFTGAHAIFKPYRISDHAPSILNIPTITKPKSKPFKFYNIITSHEYFKHVVLEGWSKQLREGDSNLAYFYKACKSRVSRSRIDILTNGDGVVVENDKVVDVFVSHYEVFLGQSGSTNGFNDIDLFRVKLDDNVALDMTRAITNQEEFLRKVPIGFGFHSRMIGWIMEYVTTTSFSISINGSLHGLFKGKHGLQQGDPLSPYLFTLIMEILTLMLQSGVRNSSSFNYHIYCANMELINLCFMDDLFLFANGDVDSVRVIKDALFKFNEASGVPLVSSHLIFRDCQELIEKVQARVDDWKNKSLSAAGRLCEVFFGKAGLRLLGKSYVFPKMRGDWAEFWDIPLRGKLSWGWRKILQLRPSIRDYRWYKLGDGSKASLWFDKWCMLSPLSNIISHRDMYRAGLSFSTKVQDVLSNGVWEWPIYLLDIYPMLISVSLQNIDIAVLDQLQWRNELGFSKPFSVSMVWSTIRHRNAKVDWCNLVWFASCIPRHAFNLWLVVKHRLKTQDNVARWDVLDTLLSVCPLCELVPGSHEHLFFKCSFSQQIWDHMKGFAGLNNSSPRFSHIMSIITPFANRKTTMYVIAKPVLAASAYFIWQERNGRLFKNNKRMVKQVIDSIFSSVRLKLLSCCFKKSKDAMEFAQKWSLPDSCFSC</sequence>
<feature type="region of interest" description="Disordered" evidence="1">
    <location>
        <begin position="322"/>
        <end position="342"/>
    </location>
</feature>
<evidence type="ECO:0000259" key="2">
    <source>
        <dbReference type="Pfam" id="PF00078"/>
    </source>
</evidence>
<dbReference type="InterPro" id="IPR026960">
    <property type="entry name" value="RVT-Znf"/>
</dbReference>
<accession>A0A6L2J266</accession>
<feature type="compositionally biased region" description="Low complexity" evidence="1">
    <location>
        <begin position="325"/>
        <end position="336"/>
    </location>
</feature>
<feature type="region of interest" description="Disordered" evidence="1">
    <location>
        <begin position="284"/>
        <end position="305"/>
    </location>
</feature>
<reference evidence="4" key="1">
    <citation type="journal article" date="2019" name="Sci. Rep.">
        <title>Draft genome of Tanacetum cinerariifolium, the natural source of mosquito coil.</title>
        <authorList>
            <person name="Yamashiro T."/>
            <person name="Shiraishi A."/>
            <person name="Satake H."/>
            <person name="Nakayama K."/>
        </authorList>
    </citation>
    <scope>NUCLEOTIDE SEQUENCE</scope>
</reference>
<evidence type="ECO:0000259" key="3">
    <source>
        <dbReference type="Pfam" id="PF13966"/>
    </source>
</evidence>
<dbReference type="EMBL" id="BKCJ010000219">
    <property type="protein sequence ID" value="GEU31113.1"/>
    <property type="molecule type" value="Genomic_DNA"/>
</dbReference>
<name>A0A6L2J266_TANCI</name>
<dbReference type="AlphaFoldDB" id="A0A6L2J266"/>
<gene>
    <name evidence="4" type="ORF">Tci_003091</name>
</gene>
<protein>
    <recommendedName>
        <fullName evidence="5">Reverse transcriptase domain-containing protein</fullName>
    </recommendedName>
</protein>
<dbReference type="InterPro" id="IPR036691">
    <property type="entry name" value="Endo/exonu/phosph_ase_sf"/>
</dbReference>
<evidence type="ECO:0008006" key="5">
    <source>
        <dbReference type="Google" id="ProtNLM"/>
    </source>
</evidence>
<feature type="domain" description="Reverse transcriptase zinc-binding" evidence="3">
    <location>
        <begin position="923"/>
        <end position="1009"/>
    </location>
</feature>
<comment type="caution">
    <text evidence="4">The sequence shown here is derived from an EMBL/GenBank/DDBJ whole genome shotgun (WGS) entry which is preliminary data.</text>
</comment>
<dbReference type="PANTHER" id="PTHR33116">
    <property type="entry name" value="REVERSE TRANSCRIPTASE ZINC-BINDING DOMAIN-CONTAINING PROTEIN-RELATED-RELATED"/>
    <property type="match status" value="1"/>
</dbReference>
<dbReference type="PANTHER" id="PTHR33116:SF76">
    <property type="entry name" value="DUF4283 DOMAIN-CONTAINING PROTEIN"/>
    <property type="match status" value="1"/>
</dbReference>
<evidence type="ECO:0000256" key="1">
    <source>
        <dbReference type="SAM" id="MobiDB-lite"/>
    </source>
</evidence>
<proteinExistence type="predicted"/>
<dbReference type="Gene3D" id="3.60.10.10">
    <property type="entry name" value="Endonuclease/exonuclease/phosphatase"/>
    <property type="match status" value="1"/>
</dbReference>